<feature type="non-terminal residue" evidence="1">
    <location>
        <position position="75"/>
    </location>
</feature>
<reference evidence="1" key="1">
    <citation type="submission" date="2018-05" db="EMBL/GenBank/DDBJ databases">
        <authorList>
            <person name="Lanie J.A."/>
            <person name="Ng W.-L."/>
            <person name="Kazmierczak K.M."/>
            <person name="Andrzejewski T.M."/>
            <person name="Davidsen T.M."/>
            <person name="Wayne K.J."/>
            <person name="Tettelin H."/>
            <person name="Glass J.I."/>
            <person name="Rusch D."/>
            <person name="Podicherti R."/>
            <person name="Tsui H.-C.T."/>
            <person name="Winkler M.E."/>
        </authorList>
    </citation>
    <scope>NUCLEOTIDE SEQUENCE</scope>
</reference>
<evidence type="ECO:0000313" key="1">
    <source>
        <dbReference type="EMBL" id="SVD99796.1"/>
    </source>
</evidence>
<gene>
    <name evidence="1" type="ORF">METZ01_LOCUS452650</name>
</gene>
<name>A0A382ZVW0_9ZZZZ</name>
<protein>
    <submittedName>
        <fullName evidence="1">Uncharacterized protein</fullName>
    </submittedName>
</protein>
<dbReference type="EMBL" id="UINC01187200">
    <property type="protein sequence ID" value="SVD99796.1"/>
    <property type="molecule type" value="Genomic_DNA"/>
</dbReference>
<accession>A0A382ZVW0</accession>
<dbReference type="AlphaFoldDB" id="A0A382ZVW0"/>
<organism evidence="1">
    <name type="scientific">marine metagenome</name>
    <dbReference type="NCBI Taxonomy" id="408172"/>
    <lineage>
        <taxon>unclassified sequences</taxon>
        <taxon>metagenomes</taxon>
        <taxon>ecological metagenomes</taxon>
    </lineage>
</organism>
<sequence>MPDQSRESEKQILSLAKDVEHLQYVINELEKECDFVKKHFTTKNTERLDDIKLIHSRVDKHLQTDLEFHETVRKK</sequence>
<proteinExistence type="predicted"/>